<gene>
    <name evidence="6" type="ORF">BS47DRAFT_1485564</name>
</gene>
<dbReference type="AlphaFoldDB" id="A0A9P6AX33"/>
<evidence type="ECO:0000256" key="2">
    <source>
        <dbReference type="ARBA" id="ARBA00022723"/>
    </source>
</evidence>
<dbReference type="Pfam" id="PF01841">
    <property type="entry name" value="Transglut_core"/>
    <property type="match status" value="1"/>
</dbReference>
<evidence type="ECO:0000256" key="3">
    <source>
        <dbReference type="ARBA" id="ARBA00022833"/>
    </source>
</evidence>
<dbReference type="Proteomes" id="UP000886523">
    <property type="component" value="Unassembled WGS sequence"/>
</dbReference>
<dbReference type="PANTHER" id="PTHR12143">
    <property type="entry name" value="PEPTIDE N-GLYCANASE PNGASE -RELATED"/>
    <property type="match status" value="1"/>
</dbReference>
<feature type="domain" description="Transglutaminase-like" evidence="5">
    <location>
        <begin position="117"/>
        <end position="172"/>
    </location>
</feature>
<dbReference type="InterPro" id="IPR002931">
    <property type="entry name" value="Transglutaminase-like"/>
</dbReference>
<feature type="compositionally biased region" description="Basic and acidic residues" evidence="4">
    <location>
        <begin position="238"/>
        <end position="285"/>
    </location>
</feature>
<dbReference type="GO" id="GO:0046872">
    <property type="term" value="F:metal ion binding"/>
    <property type="evidence" value="ECO:0007669"/>
    <property type="project" value="UniProtKB-KW"/>
</dbReference>
<dbReference type="OrthoDB" id="409136at2759"/>
<comment type="caution">
    <text evidence="6">The sequence shown here is derived from an EMBL/GenBank/DDBJ whole genome shotgun (WGS) entry which is preliminary data.</text>
</comment>
<evidence type="ECO:0000313" key="7">
    <source>
        <dbReference type="Proteomes" id="UP000886523"/>
    </source>
</evidence>
<dbReference type="GO" id="GO:0000224">
    <property type="term" value="F:peptide-N4-(N-acetyl-beta-glucosaminyl)asparagine amidase activity"/>
    <property type="evidence" value="ECO:0007669"/>
    <property type="project" value="TreeGrafter"/>
</dbReference>
<comment type="similarity">
    <text evidence="1">Belongs to the transglutaminase-like superfamily. PNGase family.</text>
</comment>
<name>A0A9P6AX33_9AGAM</name>
<protein>
    <recommendedName>
        <fullName evidence="5">Transglutaminase-like domain-containing protein</fullName>
    </recommendedName>
</protein>
<dbReference type="PANTHER" id="PTHR12143:SF19">
    <property type="entry name" value="PEPTIDE-N(4)-(N-ACETYL-BETA-GLUCOSAMINYL)ASPARAGINE AMIDASE"/>
    <property type="match status" value="1"/>
</dbReference>
<dbReference type="SMART" id="SM00460">
    <property type="entry name" value="TGc"/>
    <property type="match status" value="1"/>
</dbReference>
<dbReference type="GO" id="GO:0005634">
    <property type="term" value="C:nucleus"/>
    <property type="evidence" value="ECO:0007669"/>
    <property type="project" value="TreeGrafter"/>
</dbReference>
<dbReference type="GO" id="GO:0006516">
    <property type="term" value="P:glycoprotein catabolic process"/>
    <property type="evidence" value="ECO:0007669"/>
    <property type="project" value="TreeGrafter"/>
</dbReference>
<dbReference type="InterPro" id="IPR050883">
    <property type="entry name" value="PNGase"/>
</dbReference>
<evidence type="ECO:0000259" key="5">
    <source>
        <dbReference type="SMART" id="SM00460"/>
    </source>
</evidence>
<organism evidence="6 7">
    <name type="scientific">Hydnum rufescens UP504</name>
    <dbReference type="NCBI Taxonomy" id="1448309"/>
    <lineage>
        <taxon>Eukaryota</taxon>
        <taxon>Fungi</taxon>
        <taxon>Dikarya</taxon>
        <taxon>Basidiomycota</taxon>
        <taxon>Agaricomycotina</taxon>
        <taxon>Agaricomycetes</taxon>
        <taxon>Cantharellales</taxon>
        <taxon>Hydnaceae</taxon>
        <taxon>Hydnum</taxon>
    </lineage>
</organism>
<accession>A0A9P6AX33</accession>
<dbReference type="InterPro" id="IPR038765">
    <property type="entry name" value="Papain-like_cys_pep_sf"/>
</dbReference>
<feature type="region of interest" description="Disordered" evidence="4">
    <location>
        <begin position="236"/>
        <end position="285"/>
    </location>
</feature>
<evidence type="ECO:0000256" key="4">
    <source>
        <dbReference type="SAM" id="MobiDB-lite"/>
    </source>
</evidence>
<dbReference type="EMBL" id="MU128970">
    <property type="protein sequence ID" value="KAF9513603.1"/>
    <property type="molecule type" value="Genomic_DNA"/>
</dbReference>
<proteinExistence type="inferred from homology"/>
<keyword evidence="3" id="KW-0862">Zinc</keyword>
<evidence type="ECO:0000256" key="1">
    <source>
        <dbReference type="ARBA" id="ARBA00009390"/>
    </source>
</evidence>
<dbReference type="SUPFAM" id="SSF54001">
    <property type="entry name" value="Cysteine proteinases"/>
    <property type="match status" value="1"/>
</dbReference>
<dbReference type="Gene3D" id="3.10.620.30">
    <property type="match status" value="2"/>
</dbReference>
<dbReference type="GO" id="GO:0005829">
    <property type="term" value="C:cytosol"/>
    <property type="evidence" value="ECO:0007669"/>
    <property type="project" value="TreeGrafter"/>
</dbReference>
<evidence type="ECO:0000313" key="6">
    <source>
        <dbReference type="EMBL" id="KAF9513603.1"/>
    </source>
</evidence>
<dbReference type="Gene3D" id="2.20.25.10">
    <property type="match status" value="1"/>
</dbReference>
<reference evidence="6" key="1">
    <citation type="journal article" date="2020" name="Nat. Commun.">
        <title>Large-scale genome sequencing of mycorrhizal fungi provides insights into the early evolution of symbiotic traits.</title>
        <authorList>
            <person name="Miyauchi S."/>
            <person name="Kiss E."/>
            <person name="Kuo A."/>
            <person name="Drula E."/>
            <person name="Kohler A."/>
            <person name="Sanchez-Garcia M."/>
            <person name="Morin E."/>
            <person name="Andreopoulos B."/>
            <person name="Barry K.W."/>
            <person name="Bonito G."/>
            <person name="Buee M."/>
            <person name="Carver A."/>
            <person name="Chen C."/>
            <person name="Cichocki N."/>
            <person name="Clum A."/>
            <person name="Culley D."/>
            <person name="Crous P.W."/>
            <person name="Fauchery L."/>
            <person name="Girlanda M."/>
            <person name="Hayes R.D."/>
            <person name="Keri Z."/>
            <person name="LaButti K."/>
            <person name="Lipzen A."/>
            <person name="Lombard V."/>
            <person name="Magnuson J."/>
            <person name="Maillard F."/>
            <person name="Murat C."/>
            <person name="Nolan M."/>
            <person name="Ohm R.A."/>
            <person name="Pangilinan J."/>
            <person name="Pereira M.F."/>
            <person name="Perotto S."/>
            <person name="Peter M."/>
            <person name="Pfister S."/>
            <person name="Riley R."/>
            <person name="Sitrit Y."/>
            <person name="Stielow J.B."/>
            <person name="Szollosi G."/>
            <person name="Zifcakova L."/>
            <person name="Stursova M."/>
            <person name="Spatafora J.W."/>
            <person name="Tedersoo L."/>
            <person name="Vaario L.M."/>
            <person name="Yamada A."/>
            <person name="Yan M."/>
            <person name="Wang P."/>
            <person name="Xu J."/>
            <person name="Bruns T."/>
            <person name="Baldrian P."/>
            <person name="Vilgalys R."/>
            <person name="Dunand C."/>
            <person name="Henrissat B."/>
            <person name="Grigoriev I.V."/>
            <person name="Hibbett D."/>
            <person name="Nagy L.G."/>
            <person name="Martin F.M."/>
        </authorList>
    </citation>
    <scope>NUCLEOTIDE SEQUENCE</scope>
    <source>
        <strain evidence="6">UP504</strain>
    </source>
</reference>
<keyword evidence="2" id="KW-0479">Metal-binding</keyword>
<keyword evidence="7" id="KW-1185">Reference proteome</keyword>
<sequence length="285" mass="32767">MDGYERLDLLDIAISHIPIQDLYETADRIQASNTPLPCFEDALAEALVKWFKPTFMVWVDPILCPICNGSMECRAVQGPSTDEERKGGAGRVEIHGCNKVGCGGVVRFPRYNDLAALMKSRKGRCGEFANLFTLFLRAVGLRARYVWNAEDHVWNEYYSPGQDRWVHLDSCENARDQHHLYSNGWGKKMSLVVAFSTDGAHDVSRAYIPEGGQWEEAMRMRKYSEDQLSQVVRRITQRGREGRPKEEFDRLEREDERDRTWWQEEGEGRKSGTQEWKDARGEGGK</sequence>